<dbReference type="Pfam" id="PF25534">
    <property type="entry name" value="DUF7918"/>
    <property type="match status" value="1"/>
</dbReference>
<accession>A0A4Y7TGW4</accession>
<feature type="domain" description="DUF7918" evidence="2">
    <location>
        <begin position="11"/>
        <end position="221"/>
    </location>
</feature>
<dbReference type="PANTHER" id="PTHR36223">
    <property type="entry name" value="BETA-LACTAMASE-TYPE TRANSPEPTIDASE FOLD DOMAIN CONTAINING PROTEIN"/>
    <property type="match status" value="1"/>
</dbReference>
<comment type="caution">
    <text evidence="3">The sequence shown here is derived from an EMBL/GenBank/DDBJ whole genome shotgun (WGS) entry which is preliminary data.</text>
</comment>
<proteinExistence type="predicted"/>
<dbReference type="InterPro" id="IPR057678">
    <property type="entry name" value="DUF7918"/>
</dbReference>
<name>A0A4Y7TGW4_COPMI</name>
<protein>
    <recommendedName>
        <fullName evidence="2">DUF7918 domain-containing protein</fullName>
    </recommendedName>
</protein>
<evidence type="ECO:0000313" key="4">
    <source>
        <dbReference type="Proteomes" id="UP000298030"/>
    </source>
</evidence>
<keyword evidence="4" id="KW-1185">Reference proteome</keyword>
<organism evidence="3 4">
    <name type="scientific">Coprinellus micaceus</name>
    <name type="common">Glistening ink-cap mushroom</name>
    <name type="synonym">Coprinus micaceus</name>
    <dbReference type="NCBI Taxonomy" id="71717"/>
    <lineage>
        <taxon>Eukaryota</taxon>
        <taxon>Fungi</taxon>
        <taxon>Dikarya</taxon>
        <taxon>Basidiomycota</taxon>
        <taxon>Agaricomycotina</taxon>
        <taxon>Agaricomycetes</taxon>
        <taxon>Agaricomycetidae</taxon>
        <taxon>Agaricales</taxon>
        <taxon>Agaricineae</taxon>
        <taxon>Psathyrellaceae</taxon>
        <taxon>Coprinellus</taxon>
    </lineage>
</organism>
<feature type="region of interest" description="Disordered" evidence="1">
    <location>
        <begin position="270"/>
        <end position="295"/>
    </location>
</feature>
<dbReference type="OrthoDB" id="3364132at2759"/>
<reference evidence="3 4" key="1">
    <citation type="journal article" date="2019" name="Nat. Ecol. Evol.">
        <title>Megaphylogeny resolves global patterns of mushroom evolution.</title>
        <authorList>
            <person name="Varga T."/>
            <person name="Krizsan K."/>
            <person name="Foldi C."/>
            <person name="Dima B."/>
            <person name="Sanchez-Garcia M."/>
            <person name="Sanchez-Ramirez S."/>
            <person name="Szollosi G.J."/>
            <person name="Szarkandi J.G."/>
            <person name="Papp V."/>
            <person name="Albert L."/>
            <person name="Andreopoulos W."/>
            <person name="Angelini C."/>
            <person name="Antonin V."/>
            <person name="Barry K.W."/>
            <person name="Bougher N.L."/>
            <person name="Buchanan P."/>
            <person name="Buyck B."/>
            <person name="Bense V."/>
            <person name="Catcheside P."/>
            <person name="Chovatia M."/>
            <person name="Cooper J."/>
            <person name="Damon W."/>
            <person name="Desjardin D."/>
            <person name="Finy P."/>
            <person name="Geml J."/>
            <person name="Haridas S."/>
            <person name="Hughes K."/>
            <person name="Justo A."/>
            <person name="Karasinski D."/>
            <person name="Kautmanova I."/>
            <person name="Kiss B."/>
            <person name="Kocsube S."/>
            <person name="Kotiranta H."/>
            <person name="LaButti K.M."/>
            <person name="Lechner B.E."/>
            <person name="Liimatainen K."/>
            <person name="Lipzen A."/>
            <person name="Lukacs Z."/>
            <person name="Mihaltcheva S."/>
            <person name="Morgado L.N."/>
            <person name="Niskanen T."/>
            <person name="Noordeloos M.E."/>
            <person name="Ohm R.A."/>
            <person name="Ortiz-Santana B."/>
            <person name="Ovrebo C."/>
            <person name="Racz N."/>
            <person name="Riley R."/>
            <person name="Savchenko A."/>
            <person name="Shiryaev A."/>
            <person name="Soop K."/>
            <person name="Spirin V."/>
            <person name="Szebenyi C."/>
            <person name="Tomsovsky M."/>
            <person name="Tulloss R.E."/>
            <person name="Uehling J."/>
            <person name="Grigoriev I.V."/>
            <person name="Vagvolgyi C."/>
            <person name="Papp T."/>
            <person name="Martin F.M."/>
            <person name="Miettinen O."/>
            <person name="Hibbett D.S."/>
            <person name="Nagy L.G."/>
        </authorList>
    </citation>
    <scope>NUCLEOTIDE SEQUENCE [LARGE SCALE GENOMIC DNA]</scope>
    <source>
        <strain evidence="3 4">FP101781</strain>
    </source>
</reference>
<evidence type="ECO:0000259" key="2">
    <source>
        <dbReference type="Pfam" id="PF25534"/>
    </source>
</evidence>
<gene>
    <name evidence="3" type="ORF">FA13DRAFT_1730435</name>
</gene>
<dbReference type="EMBL" id="QPFP01000012">
    <property type="protein sequence ID" value="TEB33413.1"/>
    <property type="molecule type" value="Genomic_DNA"/>
</dbReference>
<dbReference type="STRING" id="71717.A0A4Y7TGW4"/>
<dbReference type="PANTHER" id="PTHR36223:SF1">
    <property type="entry name" value="TRANSCRIPTION ELONGATION FACTOR EAF N-TERMINAL DOMAIN-CONTAINING PROTEIN"/>
    <property type="match status" value="1"/>
</dbReference>
<evidence type="ECO:0000256" key="1">
    <source>
        <dbReference type="SAM" id="MobiDB-lite"/>
    </source>
</evidence>
<sequence>CPKRPVAYEAWIEVEGQRIQEFQVERSEDSPRVTCWVPCEVGKEFAIGVLVPSARARETNHAFKIHIDGSKIGLSRNTMSNTCKYRSKPATRLFSGAVLPDRSTLRPFQFGDLDLTDDEAYLAVASEKYGQLAIEVRSADGFESSKPRKRPRKVPSVMKEEHHRIHERVKKGLTHCVKFGAEQPYNGKHSLKLVGAKTECTFVFHYRQIGYLVAQGIAPQSAMVVSKTGGRLKGKRKVEEVEECLDISDNSTDDEIQVLKARLPSLRELENKAEGSGRSPRQSKRVKKEPQGTQLASSEVIDLTALPVAGRVKREPSRVLVQGEVIDLTL</sequence>
<dbReference type="Proteomes" id="UP000298030">
    <property type="component" value="Unassembled WGS sequence"/>
</dbReference>
<feature type="non-terminal residue" evidence="3">
    <location>
        <position position="1"/>
    </location>
</feature>
<dbReference type="AlphaFoldDB" id="A0A4Y7TGW4"/>
<evidence type="ECO:0000313" key="3">
    <source>
        <dbReference type="EMBL" id="TEB33413.1"/>
    </source>
</evidence>